<comment type="caution">
    <text evidence="2">The sequence shown here is derived from an EMBL/GenBank/DDBJ whole genome shotgun (WGS) entry which is preliminary data.</text>
</comment>
<evidence type="ECO:0000313" key="2">
    <source>
        <dbReference type="EMBL" id="KAK3800852.1"/>
    </source>
</evidence>
<accession>A0AAE1EBG1</accession>
<reference evidence="2" key="1">
    <citation type="journal article" date="2023" name="G3 (Bethesda)">
        <title>A reference genome for the long-term kleptoplast-retaining sea slug Elysia crispata morphotype clarki.</title>
        <authorList>
            <person name="Eastman K.E."/>
            <person name="Pendleton A.L."/>
            <person name="Shaikh M.A."/>
            <person name="Suttiyut T."/>
            <person name="Ogas R."/>
            <person name="Tomko P."/>
            <person name="Gavelis G."/>
            <person name="Widhalm J.R."/>
            <person name="Wisecaver J.H."/>
        </authorList>
    </citation>
    <scope>NUCLEOTIDE SEQUENCE</scope>
    <source>
        <strain evidence="2">ECLA1</strain>
    </source>
</reference>
<dbReference type="EMBL" id="JAWDGP010000410">
    <property type="protein sequence ID" value="KAK3800852.1"/>
    <property type="molecule type" value="Genomic_DNA"/>
</dbReference>
<keyword evidence="1" id="KW-0732">Signal</keyword>
<proteinExistence type="predicted"/>
<sequence>MKTTFAVCLALALVAASTCIFAPRCIEYYDFENGGPCRGKRSLEYGLVTMCCEDSNLYPTVQSNGGYGYTCTCQDEA</sequence>
<keyword evidence="3" id="KW-1185">Reference proteome</keyword>
<evidence type="ECO:0000313" key="3">
    <source>
        <dbReference type="Proteomes" id="UP001283361"/>
    </source>
</evidence>
<evidence type="ECO:0000256" key="1">
    <source>
        <dbReference type="SAM" id="SignalP"/>
    </source>
</evidence>
<evidence type="ECO:0008006" key="4">
    <source>
        <dbReference type="Google" id="ProtNLM"/>
    </source>
</evidence>
<feature type="chain" id="PRO_5041928808" description="Plethodontid modulating factor" evidence="1">
    <location>
        <begin position="17"/>
        <end position="77"/>
    </location>
</feature>
<name>A0AAE1EBG1_9GAST</name>
<dbReference type="Proteomes" id="UP001283361">
    <property type="component" value="Unassembled WGS sequence"/>
</dbReference>
<dbReference type="AlphaFoldDB" id="A0AAE1EBG1"/>
<organism evidence="2 3">
    <name type="scientific">Elysia crispata</name>
    <name type="common">lettuce slug</name>
    <dbReference type="NCBI Taxonomy" id="231223"/>
    <lineage>
        <taxon>Eukaryota</taxon>
        <taxon>Metazoa</taxon>
        <taxon>Spiralia</taxon>
        <taxon>Lophotrochozoa</taxon>
        <taxon>Mollusca</taxon>
        <taxon>Gastropoda</taxon>
        <taxon>Heterobranchia</taxon>
        <taxon>Euthyneura</taxon>
        <taxon>Panpulmonata</taxon>
        <taxon>Sacoglossa</taxon>
        <taxon>Placobranchoidea</taxon>
        <taxon>Plakobranchidae</taxon>
        <taxon>Elysia</taxon>
    </lineage>
</organism>
<protein>
    <recommendedName>
        <fullName evidence="4">Plethodontid modulating factor</fullName>
    </recommendedName>
</protein>
<gene>
    <name evidence="2" type="ORF">RRG08_008607</name>
</gene>
<feature type="signal peptide" evidence="1">
    <location>
        <begin position="1"/>
        <end position="16"/>
    </location>
</feature>